<dbReference type="AlphaFoldDB" id="A0A0D0C9K5"/>
<protein>
    <submittedName>
        <fullName evidence="1">Uncharacterized protein</fullName>
    </submittedName>
</protein>
<evidence type="ECO:0000313" key="1">
    <source>
        <dbReference type="EMBL" id="KIK51463.1"/>
    </source>
</evidence>
<gene>
    <name evidence="1" type="ORF">GYMLUDRAFT_101031</name>
</gene>
<dbReference type="HOGENOM" id="CLU_1777650_0_0_1"/>
<dbReference type="Proteomes" id="UP000053593">
    <property type="component" value="Unassembled WGS sequence"/>
</dbReference>
<organism evidence="1 2">
    <name type="scientific">Collybiopsis luxurians FD-317 M1</name>
    <dbReference type="NCBI Taxonomy" id="944289"/>
    <lineage>
        <taxon>Eukaryota</taxon>
        <taxon>Fungi</taxon>
        <taxon>Dikarya</taxon>
        <taxon>Basidiomycota</taxon>
        <taxon>Agaricomycotina</taxon>
        <taxon>Agaricomycetes</taxon>
        <taxon>Agaricomycetidae</taxon>
        <taxon>Agaricales</taxon>
        <taxon>Marasmiineae</taxon>
        <taxon>Omphalotaceae</taxon>
        <taxon>Collybiopsis</taxon>
        <taxon>Collybiopsis luxurians</taxon>
    </lineage>
</organism>
<dbReference type="EMBL" id="KN834863">
    <property type="protein sequence ID" value="KIK51463.1"/>
    <property type="molecule type" value="Genomic_DNA"/>
</dbReference>
<accession>A0A0D0C9K5</accession>
<sequence length="146" mass="16883">MLLRRKKQGFMDLRYVTTQWQLRIEGSLSWMPVNRAASVIIELLFSTGFRPIYHLENPSRQSWASAPDGLAAIFGSKDAPLPIIPFKDWLDRARVLREDPSYNYALKVMHFLERDFIRMASGTVILRTAESKLDSPTLLRSTYYVS</sequence>
<proteinExistence type="predicted"/>
<reference evidence="1 2" key="1">
    <citation type="submission" date="2014-04" db="EMBL/GenBank/DDBJ databases">
        <title>Evolutionary Origins and Diversification of the Mycorrhizal Mutualists.</title>
        <authorList>
            <consortium name="DOE Joint Genome Institute"/>
            <consortium name="Mycorrhizal Genomics Consortium"/>
            <person name="Kohler A."/>
            <person name="Kuo A."/>
            <person name="Nagy L.G."/>
            <person name="Floudas D."/>
            <person name="Copeland A."/>
            <person name="Barry K.W."/>
            <person name="Cichocki N."/>
            <person name="Veneault-Fourrey C."/>
            <person name="LaButti K."/>
            <person name="Lindquist E.A."/>
            <person name="Lipzen A."/>
            <person name="Lundell T."/>
            <person name="Morin E."/>
            <person name="Murat C."/>
            <person name="Riley R."/>
            <person name="Ohm R."/>
            <person name="Sun H."/>
            <person name="Tunlid A."/>
            <person name="Henrissat B."/>
            <person name="Grigoriev I.V."/>
            <person name="Hibbett D.S."/>
            <person name="Martin F."/>
        </authorList>
    </citation>
    <scope>NUCLEOTIDE SEQUENCE [LARGE SCALE GENOMIC DNA]</scope>
    <source>
        <strain evidence="1 2">FD-317 M1</strain>
    </source>
</reference>
<name>A0A0D0C9K5_9AGAR</name>
<dbReference type="Gene3D" id="3.40.50.720">
    <property type="entry name" value="NAD(P)-binding Rossmann-like Domain"/>
    <property type="match status" value="1"/>
</dbReference>
<evidence type="ECO:0000313" key="2">
    <source>
        <dbReference type="Proteomes" id="UP000053593"/>
    </source>
</evidence>
<dbReference type="OrthoDB" id="429813at2759"/>
<keyword evidence="2" id="KW-1185">Reference proteome</keyword>